<organism evidence="2 3">
    <name type="scientific">Vibrio tritonius</name>
    <dbReference type="NCBI Taxonomy" id="1435069"/>
    <lineage>
        <taxon>Bacteria</taxon>
        <taxon>Pseudomonadati</taxon>
        <taxon>Pseudomonadota</taxon>
        <taxon>Gammaproteobacteria</taxon>
        <taxon>Vibrionales</taxon>
        <taxon>Vibrionaceae</taxon>
        <taxon>Vibrio</taxon>
    </lineage>
</organism>
<proteinExistence type="predicted"/>
<comment type="caution">
    <text evidence="2">The sequence shown here is derived from an EMBL/GenBank/DDBJ whole genome shotgun (WGS) entry which is preliminary data.</text>
</comment>
<dbReference type="RefSeq" id="WP_225250002.1">
    <property type="nucleotide sequence ID" value="NZ_JAIWIU010000039.1"/>
</dbReference>
<dbReference type="Proteomes" id="UP001199044">
    <property type="component" value="Unassembled WGS sequence"/>
</dbReference>
<dbReference type="InterPro" id="IPR012902">
    <property type="entry name" value="N_methyl_site"/>
</dbReference>
<dbReference type="EMBL" id="JAIWIU010000039">
    <property type="protein sequence ID" value="MCA2015755.1"/>
    <property type="molecule type" value="Genomic_DNA"/>
</dbReference>
<reference evidence="3" key="1">
    <citation type="submission" date="2023-07" db="EMBL/GenBank/DDBJ databases">
        <title>Molecular identification of indigenous halophilic bacteria isolated from red sea cost, biodegradation of synthetic dyes and assessment of degraded metabolite toxicity.</title>
        <authorList>
            <person name="Chaieb K."/>
            <person name="Altayb H.N."/>
        </authorList>
    </citation>
    <scope>NUCLEOTIDE SEQUENCE [LARGE SCALE GENOMIC DNA]</scope>
    <source>
        <strain evidence="3">K20</strain>
    </source>
</reference>
<accession>A0ABS7YNB7</accession>
<evidence type="ECO:0000313" key="3">
    <source>
        <dbReference type="Proteomes" id="UP001199044"/>
    </source>
</evidence>
<keyword evidence="3" id="KW-1185">Reference proteome</keyword>
<protein>
    <submittedName>
        <fullName evidence="2">Type II secretion system GspH family protein</fullName>
    </submittedName>
</protein>
<keyword evidence="1" id="KW-0472">Membrane</keyword>
<sequence length="192" mass="21123">MKSPNGFTLIESIMAMILIGFAMVTLTSFLYPQVERSATPHYQMRASHLQQSIMSRILSRAFDEQSDEQGGQYRCGENDLQGQPTTCTLPANLGKDSNEGVDSFNDVDDYIGCWWTDSVSDCGSTTVAGRLSDLLDMSSASEYAHFTVFINVRYVDSSGNASSIITDLKRISLTVDAGNYGSYPLVSFRGNY</sequence>
<name>A0ABS7YNB7_9VIBR</name>
<evidence type="ECO:0000256" key="1">
    <source>
        <dbReference type="SAM" id="Phobius"/>
    </source>
</evidence>
<feature type="transmembrane region" description="Helical" evidence="1">
    <location>
        <begin position="12"/>
        <end position="31"/>
    </location>
</feature>
<keyword evidence="1" id="KW-1133">Transmembrane helix</keyword>
<evidence type="ECO:0000313" key="2">
    <source>
        <dbReference type="EMBL" id="MCA2015755.1"/>
    </source>
</evidence>
<keyword evidence="1" id="KW-0812">Transmembrane</keyword>
<dbReference type="NCBIfam" id="TIGR02532">
    <property type="entry name" value="IV_pilin_GFxxxE"/>
    <property type="match status" value="1"/>
</dbReference>
<gene>
    <name evidence="2" type="ORF">LDJ79_06510</name>
</gene>